<dbReference type="PANTHER" id="PTHR30040:SF2">
    <property type="entry name" value="FAD:PROTEIN FMN TRANSFERASE"/>
    <property type="match status" value="1"/>
</dbReference>
<feature type="chain" id="PRO_5045208492" description="FAD:protein FMN transferase" evidence="13">
    <location>
        <begin position="23"/>
        <end position="346"/>
    </location>
</feature>
<dbReference type="InterPro" id="IPR024932">
    <property type="entry name" value="ApbE"/>
</dbReference>
<accession>A0ABT1GAP8</accession>
<keyword evidence="15" id="KW-1185">Reference proteome</keyword>
<evidence type="ECO:0000256" key="2">
    <source>
        <dbReference type="ARBA" id="ARBA00008282"/>
    </source>
</evidence>
<keyword evidence="8 12" id="KW-0274">FAD</keyword>
<keyword evidence="6 12" id="KW-0808">Transferase</keyword>
<dbReference type="Gene3D" id="3.10.520.10">
    <property type="entry name" value="ApbE-like domains"/>
    <property type="match status" value="1"/>
</dbReference>
<evidence type="ECO:0000256" key="9">
    <source>
        <dbReference type="ARBA" id="ARBA00022842"/>
    </source>
</evidence>
<comment type="cofactor">
    <cofactor evidence="1">
        <name>Mg(2+)</name>
        <dbReference type="ChEBI" id="CHEBI:18420"/>
    </cofactor>
</comment>
<proteinExistence type="inferred from homology"/>
<evidence type="ECO:0000313" key="15">
    <source>
        <dbReference type="Proteomes" id="UP001523550"/>
    </source>
</evidence>
<dbReference type="EC" id="2.7.1.180" evidence="3 12"/>
<sequence>MNRHPTIPVWLLVSGLILPVMACEPAAEPEHSHFYAMGTRIELTVQGDADAARQSLAPRFETWQQRWDAWGSGELGELNEALAGSGQVTVPDTLAPVLDKAFELGRDSQGYFHPGLGNLVEAWGFHRQPRPDASPPPTETELSTLLAALPTMEELRLEGNRLHVPRPGLRLDLGGLIKGVTLDQLKQLLPEKGITSGIINLGGDVLVLGEAGQRPWRIGIIDPRGEQVLAGLEVADGECLLTSGDYERDFEYGGERFHHLLHPEYGRPARGTASATVVARDCARADAAATALFVAGPEHWPAIAARMQVRQVMIVTHEGQVEVTPELAPRLDFPHRQPEIRERTLP</sequence>
<dbReference type="InterPro" id="IPR003374">
    <property type="entry name" value="ApbE-like_sf"/>
</dbReference>
<evidence type="ECO:0000256" key="4">
    <source>
        <dbReference type="ARBA" id="ARBA00016337"/>
    </source>
</evidence>
<dbReference type="RefSeq" id="WP_253450490.1">
    <property type="nucleotide sequence ID" value="NZ_JALJYF010000002.1"/>
</dbReference>
<comment type="catalytic activity">
    <reaction evidence="11 12">
        <text>L-threonyl-[protein] + FAD = FMN-L-threonyl-[protein] + AMP + H(+)</text>
        <dbReference type="Rhea" id="RHEA:36847"/>
        <dbReference type="Rhea" id="RHEA-COMP:11060"/>
        <dbReference type="Rhea" id="RHEA-COMP:11061"/>
        <dbReference type="ChEBI" id="CHEBI:15378"/>
        <dbReference type="ChEBI" id="CHEBI:30013"/>
        <dbReference type="ChEBI" id="CHEBI:57692"/>
        <dbReference type="ChEBI" id="CHEBI:74257"/>
        <dbReference type="ChEBI" id="CHEBI:456215"/>
        <dbReference type="EC" id="2.7.1.180"/>
    </reaction>
</comment>
<keyword evidence="14" id="KW-0449">Lipoprotein</keyword>
<protein>
    <recommendedName>
        <fullName evidence="4 12">FAD:protein FMN transferase</fullName>
        <ecNumber evidence="3 12">2.7.1.180</ecNumber>
    </recommendedName>
    <alternativeName>
        <fullName evidence="10 12">Flavin transferase</fullName>
    </alternativeName>
</protein>
<evidence type="ECO:0000256" key="6">
    <source>
        <dbReference type="ARBA" id="ARBA00022679"/>
    </source>
</evidence>
<comment type="caution">
    <text evidence="14">The sequence shown here is derived from an EMBL/GenBank/DDBJ whole genome shotgun (WGS) entry which is preliminary data.</text>
</comment>
<evidence type="ECO:0000256" key="1">
    <source>
        <dbReference type="ARBA" id="ARBA00001946"/>
    </source>
</evidence>
<dbReference type="Proteomes" id="UP001523550">
    <property type="component" value="Unassembled WGS sequence"/>
</dbReference>
<evidence type="ECO:0000256" key="3">
    <source>
        <dbReference type="ARBA" id="ARBA00011955"/>
    </source>
</evidence>
<evidence type="ECO:0000256" key="12">
    <source>
        <dbReference type="PIRNR" id="PIRNR006268"/>
    </source>
</evidence>
<evidence type="ECO:0000256" key="8">
    <source>
        <dbReference type="ARBA" id="ARBA00022827"/>
    </source>
</evidence>
<keyword evidence="13" id="KW-0732">Signal</keyword>
<dbReference type="PIRSF" id="PIRSF006268">
    <property type="entry name" value="ApbE"/>
    <property type="match status" value="1"/>
</dbReference>
<dbReference type="Pfam" id="PF02424">
    <property type="entry name" value="ApbE"/>
    <property type="match status" value="1"/>
</dbReference>
<evidence type="ECO:0000256" key="11">
    <source>
        <dbReference type="ARBA" id="ARBA00048540"/>
    </source>
</evidence>
<gene>
    <name evidence="14" type="ORF">J2T60_002405</name>
</gene>
<dbReference type="SUPFAM" id="SSF143631">
    <property type="entry name" value="ApbE-like"/>
    <property type="match status" value="1"/>
</dbReference>
<dbReference type="PANTHER" id="PTHR30040">
    <property type="entry name" value="THIAMINE BIOSYNTHESIS LIPOPROTEIN APBE"/>
    <property type="match status" value="1"/>
</dbReference>
<name>A0ABT1GAP8_9GAMM</name>
<feature type="signal peptide" evidence="13">
    <location>
        <begin position="1"/>
        <end position="22"/>
    </location>
</feature>
<reference evidence="14 15" key="1">
    <citation type="submission" date="2022-03" db="EMBL/GenBank/DDBJ databases">
        <title>Genomic Encyclopedia of Type Strains, Phase III (KMG-III): the genomes of soil and plant-associated and newly described type strains.</title>
        <authorList>
            <person name="Whitman W."/>
        </authorList>
    </citation>
    <scope>NUCLEOTIDE SEQUENCE [LARGE SCALE GENOMIC DNA]</scope>
    <source>
        <strain evidence="14 15">BSker1</strain>
    </source>
</reference>
<keyword evidence="5 12" id="KW-0285">Flavoprotein</keyword>
<evidence type="ECO:0000256" key="10">
    <source>
        <dbReference type="ARBA" id="ARBA00031306"/>
    </source>
</evidence>
<evidence type="ECO:0000256" key="7">
    <source>
        <dbReference type="ARBA" id="ARBA00022723"/>
    </source>
</evidence>
<comment type="similarity">
    <text evidence="2 12">Belongs to the ApbE family.</text>
</comment>
<keyword evidence="7 12" id="KW-0479">Metal-binding</keyword>
<dbReference type="EMBL" id="JALJYF010000002">
    <property type="protein sequence ID" value="MCP1728405.1"/>
    <property type="molecule type" value="Genomic_DNA"/>
</dbReference>
<evidence type="ECO:0000256" key="5">
    <source>
        <dbReference type="ARBA" id="ARBA00022630"/>
    </source>
</evidence>
<keyword evidence="9 12" id="KW-0460">Magnesium</keyword>
<evidence type="ECO:0000256" key="13">
    <source>
        <dbReference type="SAM" id="SignalP"/>
    </source>
</evidence>
<evidence type="ECO:0000313" key="14">
    <source>
        <dbReference type="EMBL" id="MCP1728405.1"/>
    </source>
</evidence>
<organism evidence="14 15">
    <name type="scientific">Natronospira proteinivora</name>
    <dbReference type="NCBI Taxonomy" id="1807133"/>
    <lineage>
        <taxon>Bacteria</taxon>
        <taxon>Pseudomonadati</taxon>
        <taxon>Pseudomonadota</taxon>
        <taxon>Gammaproteobacteria</taxon>
        <taxon>Natronospirales</taxon>
        <taxon>Natronospiraceae</taxon>
        <taxon>Natronospira</taxon>
    </lineage>
</organism>